<name>A0A183C3M0_GLOPA</name>
<dbReference type="InterPro" id="IPR036885">
    <property type="entry name" value="SWIB_MDM2_dom_sf"/>
</dbReference>
<reference evidence="3" key="2">
    <citation type="submission" date="2014-05" db="EMBL/GenBank/DDBJ databases">
        <title>The genome and life-stage specific transcriptomes of Globodera pallida elucidate key aspects of plant parasitism by a cyst nematode.</title>
        <authorList>
            <person name="Cotton J.A."/>
            <person name="Lilley C.J."/>
            <person name="Jones L.M."/>
            <person name="Kikuchi T."/>
            <person name="Reid A.J."/>
            <person name="Thorpe P."/>
            <person name="Tsai I.J."/>
            <person name="Beasley H."/>
            <person name="Blok V."/>
            <person name="Cock P.J.A."/>
            <person name="Van den Akker S.E."/>
            <person name="Holroyd N."/>
            <person name="Hunt M."/>
            <person name="Mantelin S."/>
            <person name="Naghra H."/>
            <person name="Pain A."/>
            <person name="Palomares-Rius J.E."/>
            <person name="Zarowiecki M."/>
            <person name="Berriman M."/>
            <person name="Jones J.T."/>
            <person name="Urwin P.E."/>
        </authorList>
    </citation>
    <scope>NUCLEOTIDE SEQUENCE [LARGE SCALE GENOMIC DNA]</scope>
    <source>
        <strain evidence="3">Lindley</strain>
    </source>
</reference>
<organism evidence="3 4">
    <name type="scientific">Globodera pallida</name>
    <name type="common">Potato cyst nematode worm</name>
    <name type="synonym">Heterodera pallida</name>
    <dbReference type="NCBI Taxonomy" id="36090"/>
    <lineage>
        <taxon>Eukaryota</taxon>
        <taxon>Metazoa</taxon>
        <taxon>Ecdysozoa</taxon>
        <taxon>Nematoda</taxon>
        <taxon>Chromadorea</taxon>
        <taxon>Rhabditida</taxon>
        <taxon>Tylenchina</taxon>
        <taxon>Tylenchomorpha</taxon>
        <taxon>Tylenchoidea</taxon>
        <taxon>Heteroderidae</taxon>
        <taxon>Heteroderinae</taxon>
        <taxon>Globodera</taxon>
    </lineage>
</organism>
<keyword evidence="1" id="KW-1133">Transmembrane helix</keyword>
<evidence type="ECO:0000313" key="3">
    <source>
        <dbReference type="Proteomes" id="UP000050741"/>
    </source>
</evidence>
<dbReference type="Gene3D" id="1.10.245.10">
    <property type="entry name" value="SWIB/MDM2 domain"/>
    <property type="match status" value="1"/>
</dbReference>
<proteinExistence type="predicted"/>
<dbReference type="InterPro" id="IPR019835">
    <property type="entry name" value="SWIB_domain"/>
</dbReference>
<dbReference type="AlphaFoldDB" id="A0A183C3M0"/>
<evidence type="ECO:0000256" key="1">
    <source>
        <dbReference type="SAM" id="Phobius"/>
    </source>
</evidence>
<dbReference type="Pfam" id="PF02201">
    <property type="entry name" value="SWIB"/>
    <property type="match status" value="1"/>
</dbReference>
<feature type="domain" description="DM2" evidence="2">
    <location>
        <begin position="193"/>
        <end position="270"/>
    </location>
</feature>
<dbReference type="PANTHER" id="PTHR13844">
    <property type="entry name" value="SWI/SNF-RELATED MATRIX-ASSOCIATED ACTIN-DEPENDENT REGULATOR OF CHROMATIN SUBFAMILY D"/>
    <property type="match status" value="1"/>
</dbReference>
<keyword evidence="1" id="KW-0812">Transmembrane</keyword>
<dbReference type="Proteomes" id="UP000050741">
    <property type="component" value="Unassembled WGS sequence"/>
</dbReference>
<feature type="transmembrane region" description="Helical" evidence="1">
    <location>
        <begin position="377"/>
        <end position="398"/>
    </location>
</feature>
<protein>
    <submittedName>
        <fullName evidence="4">SWIB domain-containing protein</fullName>
    </submittedName>
</protein>
<keyword evidence="3" id="KW-1185">Reference proteome</keyword>
<sequence>MADDDICEYLNITTTAKFDSNNLTAKFVVLDSSKNFTFFEWIFSSMIHQLSVAKCSYKFKVAQIASDYYRDNVLVYYDKLGYFSEIVPWIVLPNVFTPASIIFNISLIVKRAQSVQLADRLRLQRPTPIAVQKRKFSSFFKSLVIELDKNIYGPDNHLVEWHRTPQTNETDGFQVKRPGNMDVKCTILLLLDHQPMKFKLHPRLAKLLGISMETRAKIIEALWQYIKTHKLQDSVDHDVINCDHFLEQVFNCPKMRFMEVPQRLQSLLQQPDPLIIHHVIRWDGAGGNGTTATDNQLTESKNTMCYDVDVELDDPIKQQQSAFLQSNASVQELIALDHKIYNTVEEINELKLRRVRIPIQEINANGKRAVKFQVQMVYVYLYPVNCIAVAVLHPGAVIRGQPFNDSGVLIRLDPFMGDMKFMRAFKDVQNRIGVDLRDHVPVAIQTPFLTSDVFLLLGWFGLFALFFKHGRALRHHQLFMVKRKDGTGRAQSK</sequence>
<reference evidence="4" key="3">
    <citation type="submission" date="2016-06" db="UniProtKB">
        <authorList>
            <consortium name="WormBaseParasite"/>
        </authorList>
    </citation>
    <scope>IDENTIFICATION</scope>
</reference>
<feature type="transmembrane region" description="Helical" evidence="1">
    <location>
        <begin position="86"/>
        <end position="109"/>
    </location>
</feature>
<dbReference type="SMART" id="SM00151">
    <property type="entry name" value="SWIB"/>
    <property type="match status" value="1"/>
</dbReference>
<dbReference type="WBParaSite" id="GPLIN_000746400">
    <property type="protein sequence ID" value="GPLIN_000746400"/>
    <property type="gene ID" value="GPLIN_000746400"/>
</dbReference>
<evidence type="ECO:0000313" key="4">
    <source>
        <dbReference type="WBParaSite" id="GPLIN_000746400"/>
    </source>
</evidence>
<keyword evidence="1" id="KW-0472">Membrane</keyword>
<dbReference type="PROSITE" id="PS51925">
    <property type="entry name" value="SWIB_MDM2"/>
    <property type="match status" value="1"/>
</dbReference>
<dbReference type="SUPFAM" id="SSF47592">
    <property type="entry name" value="SWIB/MDM2 domain"/>
    <property type="match status" value="1"/>
</dbReference>
<dbReference type="InterPro" id="IPR003121">
    <property type="entry name" value="SWIB_MDM2_domain"/>
</dbReference>
<evidence type="ECO:0000259" key="2">
    <source>
        <dbReference type="PROSITE" id="PS51925"/>
    </source>
</evidence>
<accession>A0A183C3M0</accession>
<reference evidence="3" key="1">
    <citation type="submission" date="2013-12" db="EMBL/GenBank/DDBJ databases">
        <authorList>
            <person name="Aslett M."/>
        </authorList>
    </citation>
    <scope>NUCLEOTIDE SEQUENCE [LARGE SCALE GENOMIC DNA]</scope>
    <source>
        <strain evidence="3">Lindley</strain>
    </source>
</reference>
<feature type="transmembrane region" description="Helical" evidence="1">
    <location>
        <begin position="448"/>
        <end position="467"/>
    </location>
</feature>